<feature type="domain" description="ATP-grasp" evidence="17">
    <location>
        <begin position="120"/>
        <end position="345"/>
    </location>
</feature>
<comment type="catalytic activity">
    <reaction evidence="16">
        <text>5-phospho-beta-D-ribosylamine + glycine + ATP = N(1)-(5-phospho-beta-D-ribosyl)glycinamide + ADP + phosphate + H(+)</text>
        <dbReference type="Rhea" id="RHEA:17453"/>
        <dbReference type="ChEBI" id="CHEBI:15378"/>
        <dbReference type="ChEBI" id="CHEBI:30616"/>
        <dbReference type="ChEBI" id="CHEBI:43474"/>
        <dbReference type="ChEBI" id="CHEBI:57305"/>
        <dbReference type="ChEBI" id="CHEBI:58681"/>
        <dbReference type="ChEBI" id="CHEBI:143788"/>
        <dbReference type="ChEBI" id="CHEBI:456216"/>
        <dbReference type="EC" id="6.3.4.13"/>
    </reaction>
</comment>
<dbReference type="GO" id="GO:0005524">
    <property type="term" value="F:ATP binding"/>
    <property type="evidence" value="ECO:0007669"/>
    <property type="project" value="UniProtKB-UniRule"/>
</dbReference>
<dbReference type="FunFam" id="3.30.1330.10:FF:000001">
    <property type="entry name" value="Phosphoribosylformylglycinamidine cyclo-ligase"/>
    <property type="match status" value="1"/>
</dbReference>
<keyword evidence="13 16" id="KW-0464">Manganese</keyword>
<evidence type="ECO:0000256" key="11">
    <source>
        <dbReference type="ARBA" id="ARBA00022755"/>
    </source>
</evidence>
<comment type="pathway">
    <text evidence="2 16">Purine metabolism; IMP biosynthesis via de novo pathway; N(2)-formyl-N(1)-(5-phospho-D-ribosyl)glycinamide from N(1)-(5-phospho-D-ribosyl)glycinamide (10-formyl THF route): step 1/1.</text>
</comment>
<dbReference type="InterPro" id="IPR000115">
    <property type="entry name" value="PRibGlycinamide_synth"/>
</dbReference>
<dbReference type="Pfam" id="PF00586">
    <property type="entry name" value="AIRS"/>
    <property type="match status" value="1"/>
</dbReference>
<keyword evidence="12 15" id="KW-0067">ATP-binding</keyword>
<comment type="similarity">
    <text evidence="4 16">In the N-terminal section; belongs to the GARS family.</text>
</comment>
<dbReference type="InterPro" id="IPR036921">
    <property type="entry name" value="PurM-like_N_sf"/>
</dbReference>
<dbReference type="Gene3D" id="3.90.650.10">
    <property type="entry name" value="PurM-like C-terminal domain"/>
    <property type="match status" value="1"/>
</dbReference>
<dbReference type="OrthoDB" id="2018833at2759"/>
<keyword evidence="10 15" id="KW-0547">Nucleotide-binding</keyword>
<dbReference type="FunFam" id="3.90.600.10:FF:000001">
    <property type="entry name" value="Trifunctional purine biosynthetic protein adenosine-3"/>
    <property type="match status" value="1"/>
</dbReference>
<dbReference type="EMBL" id="HAAD01005010">
    <property type="protein sequence ID" value="CDG71242.1"/>
    <property type="molecule type" value="mRNA"/>
</dbReference>
<dbReference type="Gene3D" id="3.90.600.10">
    <property type="entry name" value="Phosphoribosylglycinamide synthetase, C-terminal domain"/>
    <property type="match status" value="1"/>
</dbReference>
<dbReference type="InterPro" id="IPR036477">
    <property type="entry name" value="Formyl_transf_N_sf"/>
</dbReference>
<evidence type="ECO:0000313" key="18">
    <source>
        <dbReference type="EMBL" id="CDG71242.1"/>
    </source>
</evidence>
<reference evidence="18" key="1">
    <citation type="journal article" date="2013" name="Genome Biol. Evol.">
        <title>Punctuated emergences of genetic and phenotypic innovations in eumetazoan, bilaterian, euteleostome, and hominidae ancestors.</title>
        <authorList>
            <person name="Wenger Y."/>
            <person name="Galliot B."/>
        </authorList>
    </citation>
    <scope>NUCLEOTIDE SEQUENCE</scope>
    <source>
        <tissue evidence="18">Whole animals</tissue>
    </source>
</reference>
<feature type="non-terminal residue" evidence="18">
    <location>
        <position position="1"/>
    </location>
</feature>
<evidence type="ECO:0000256" key="2">
    <source>
        <dbReference type="ARBA" id="ARBA00005054"/>
    </source>
</evidence>
<dbReference type="GO" id="GO:0046084">
    <property type="term" value="P:adenine biosynthetic process"/>
    <property type="evidence" value="ECO:0007669"/>
    <property type="project" value="TreeGrafter"/>
</dbReference>
<evidence type="ECO:0000256" key="8">
    <source>
        <dbReference type="ARBA" id="ARBA00022679"/>
    </source>
</evidence>
<dbReference type="HAMAP" id="MF_00741">
    <property type="entry name" value="AIRS"/>
    <property type="match status" value="1"/>
</dbReference>
<dbReference type="SUPFAM" id="SSF52440">
    <property type="entry name" value="PreATP-grasp domain"/>
    <property type="match status" value="1"/>
</dbReference>
<dbReference type="InterPro" id="IPR016188">
    <property type="entry name" value="PurM-like_N"/>
</dbReference>
<dbReference type="InterPro" id="IPR004607">
    <property type="entry name" value="GART"/>
</dbReference>
<comment type="similarity">
    <text evidence="6 16">In the central section; belongs to the AIR synthase family.</text>
</comment>
<dbReference type="InterPro" id="IPR037123">
    <property type="entry name" value="PRibGlycinamide_synth_C_sf"/>
</dbReference>
<dbReference type="SUPFAM" id="SSF53328">
    <property type="entry name" value="Formyltransferase"/>
    <property type="match status" value="1"/>
</dbReference>
<dbReference type="GO" id="GO:0006189">
    <property type="term" value="P:'de novo' IMP biosynthetic process"/>
    <property type="evidence" value="ECO:0007669"/>
    <property type="project" value="UniProtKB-UniRule"/>
</dbReference>
<dbReference type="SUPFAM" id="SSF56059">
    <property type="entry name" value="Glutathione synthetase ATP-binding domain-like"/>
    <property type="match status" value="1"/>
</dbReference>
<dbReference type="FunFam" id="3.40.50.170:FF:000006">
    <property type="entry name" value="Trifunctional purine biosynthetic protein adenosine-3"/>
    <property type="match status" value="1"/>
</dbReference>
<evidence type="ECO:0000256" key="1">
    <source>
        <dbReference type="ARBA" id="ARBA00004686"/>
    </source>
</evidence>
<evidence type="ECO:0000256" key="16">
    <source>
        <dbReference type="RuleBase" id="RU363089"/>
    </source>
</evidence>
<protein>
    <recommendedName>
        <fullName evidence="16">Trifunctional purine biosynthetic protein adenosine-3</fullName>
    </recommendedName>
    <domain>
        <recommendedName>
            <fullName evidence="16">Phosphoribosylamine--glycine ligase</fullName>
            <ecNumber evidence="16">6.3.4.13</ecNumber>
        </recommendedName>
        <alternativeName>
            <fullName evidence="16">Glycinamide ribonucleotide synthetase</fullName>
            <shortName evidence="16">GARS</shortName>
        </alternativeName>
        <alternativeName>
            <fullName evidence="16">Phosphoribosylglycinamide synthetase</fullName>
        </alternativeName>
    </domain>
    <domain>
        <recommendedName>
            <fullName evidence="16">Phosphoribosylformylglycinamidine cyclo-ligase</fullName>
            <ecNumber evidence="16">6.3.3.1</ecNumber>
        </recommendedName>
        <alternativeName>
            <fullName evidence="16">AIR synthase</fullName>
            <shortName evidence="16">AIRS</shortName>
        </alternativeName>
        <alternativeName>
            <fullName evidence="16">Phosphoribosyl-aminoimidazole synthetase</fullName>
        </alternativeName>
    </domain>
    <domain>
        <recommendedName>
            <fullName evidence="16">Phosphoribosylglycinamide formyltransferase</fullName>
            <ecNumber evidence="16">2.1.2.2</ecNumber>
        </recommendedName>
        <alternativeName>
            <fullName evidence="16">5'-phosphoribosylglycinamide transformylase</fullName>
        </alternativeName>
        <alternativeName>
            <fullName evidence="16">GAR transformylase</fullName>
            <shortName evidence="16">GART</shortName>
        </alternativeName>
    </domain>
</protein>
<evidence type="ECO:0000256" key="13">
    <source>
        <dbReference type="ARBA" id="ARBA00023211"/>
    </source>
</evidence>
<dbReference type="InterPro" id="IPR020560">
    <property type="entry name" value="PRibGlycinamide_synth_C-dom"/>
</dbReference>
<dbReference type="GO" id="GO:0004644">
    <property type="term" value="F:phosphoribosylglycinamide formyltransferase activity"/>
    <property type="evidence" value="ECO:0007669"/>
    <property type="project" value="UniProtKB-EC"/>
</dbReference>
<evidence type="ECO:0000256" key="12">
    <source>
        <dbReference type="ARBA" id="ARBA00022840"/>
    </source>
</evidence>
<dbReference type="SMART" id="SM01210">
    <property type="entry name" value="GARS_C"/>
    <property type="match status" value="1"/>
</dbReference>
<dbReference type="InterPro" id="IPR010918">
    <property type="entry name" value="PurM-like_C_dom"/>
</dbReference>
<dbReference type="PROSITE" id="PS00373">
    <property type="entry name" value="GART"/>
    <property type="match status" value="1"/>
</dbReference>
<dbReference type="InterPro" id="IPR020562">
    <property type="entry name" value="PRibGlycinamide_synth_N"/>
</dbReference>
<dbReference type="SUPFAM" id="SSF55326">
    <property type="entry name" value="PurM N-terminal domain-like"/>
    <property type="match status" value="1"/>
</dbReference>
<dbReference type="InterPro" id="IPR001555">
    <property type="entry name" value="GART_AS"/>
</dbReference>
<dbReference type="NCBIfam" id="TIGR00877">
    <property type="entry name" value="purD"/>
    <property type="match status" value="1"/>
</dbReference>
<dbReference type="CDD" id="cd02196">
    <property type="entry name" value="PurM"/>
    <property type="match status" value="1"/>
</dbReference>
<dbReference type="Pfam" id="PF01071">
    <property type="entry name" value="GARS_A"/>
    <property type="match status" value="1"/>
</dbReference>
<accession>T2MH31</accession>
<dbReference type="InterPro" id="IPR020561">
    <property type="entry name" value="PRibGlycinamid_synth_ATP-grasp"/>
</dbReference>
<comment type="catalytic activity">
    <reaction evidence="16">
        <text>N(1)-(5-phospho-beta-D-ribosyl)glycinamide + (6R)-10-formyltetrahydrofolate = N(2)-formyl-N(1)-(5-phospho-beta-D-ribosyl)glycinamide + (6S)-5,6,7,8-tetrahydrofolate + H(+)</text>
        <dbReference type="Rhea" id="RHEA:15053"/>
        <dbReference type="ChEBI" id="CHEBI:15378"/>
        <dbReference type="ChEBI" id="CHEBI:57453"/>
        <dbReference type="ChEBI" id="CHEBI:143788"/>
        <dbReference type="ChEBI" id="CHEBI:147286"/>
        <dbReference type="ChEBI" id="CHEBI:195366"/>
        <dbReference type="EC" id="2.1.2.2"/>
    </reaction>
</comment>
<organism evidence="18">
    <name type="scientific">Hydra vulgaris</name>
    <name type="common">Hydra</name>
    <name type="synonym">Hydra attenuata</name>
    <dbReference type="NCBI Taxonomy" id="6087"/>
    <lineage>
        <taxon>Eukaryota</taxon>
        <taxon>Metazoa</taxon>
        <taxon>Cnidaria</taxon>
        <taxon>Hydrozoa</taxon>
        <taxon>Hydroidolina</taxon>
        <taxon>Anthoathecata</taxon>
        <taxon>Aplanulata</taxon>
        <taxon>Hydridae</taxon>
        <taxon>Hydra</taxon>
    </lineage>
</organism>
<name>T2MH31_HYDVU</name>
<keyword evidence="11 16" id="KW-0658">Purine biosynthesis</keyword>
<dbReference type="GO" id="GO:0046872">
    <property type="term" value="F:metal ion binding"/>
    <property type="evidence" value="ECO:0007669"/>
    <property type="project" value="UniProtKB-KW"/>
</dbReference>
<dbReference type="InterPro" id="IPR016185">
    <property type="entry name" value="PreATP-grasp_dom_sf"/>
</dbReference>
<keyword evidence="8" id="KW-0808">Transferase</keyword>
<keyword evidence="14 16" id="KW-0511">Multifunctional enzyme</keyword>
<dbReference type="FunFam" id="3.40.50.20:FF:000006">
    <property type="entry name" value="Phosphoribosylamine--glycine ligase, chloroplastic"/>
    <property type="match status" value="1"/>
</dbReference>
<dbReference type="InterPro" id="IPR002376">
    <property type="entry name" value="Formyl_transf_N"/>
</dbReference>
<dbReference type="EC" id="2.1.2.2" evidence="16"/>
<dbReference type="FunFam" id="3.90.650.10:FF:000019">
    <property type="entry name" value="Trifunctional purine biosynthetic protein adenosine-3"/>
    <property type="match status" value="1"/>
</dbReference>
<dbReference type="InterPro" id="IPR004733">
    <property type="entry name" value="PurM_cligase"/>
</dbReference>
<evidence type="ECO:0000256" key="3">
    <source>
        <dbReference type="ARBA" id="ARBA00005174"/>
    </source>
</evidence>
<keyword evidence="7 16" id="KW-0436">Ligase</keyword>
<dbReference type="EC" id="6.3.4.13" evidence="16"/>
<sequence length="1188" mass="130492">KNLVLTKVIMESKVLIIGSGGREDAIAWKISQSDNVSKIFISPGNAGTRLHQKATNIHLPLDDHIFLINWCKDVGIDLVIIGPEGPLAQGLSDLFNLNRIDCFGPSQLAARIETSKEFSKSFMDRHGIPTPRWKSFTNVSEASNYINLNCPDEIVIKASGLASGKGVVLTSSKNDAVETVKQMLEHKKFGDAGTTILIEEKIVGEEISVFAFSDGTNIASFPPAQDFKRIYNGDLGPNTGGMGAYCSVPHISKEILEFVHNEILQKTVQKLNEEGTPFVGLLYAGIMLTKDGPKVLEFNCRFGDPETQALLPLMKSDLYITMKMCCQGKLNEAMPLFDTLIKSVTVVLASSGYPESYVVGFPIKGLDDVQKLNEVFVFHAGTSLSENTIVTSGGRVLALTGLGDSFKEARSNVYKAIDKIYFEGMVYRKDIALKVLSDVSYLDSGVNIDAGSTLVECISPLAKSTLRTGCVGSLGGFGALFDLKAIGLSDPILVSGTDGVGTKLMIAQKCRDHERVGIDLVAMCVNDILAHGAEPLFFLDYYACGKLISEDAVKVISGISEGCKQAGCALVGGETAEMPGMYKNEEYDLAGFAVGVVERTKLLPKIENIKVGNSVIGLSSSGIHSNGFSLVRKIVDLNGLNFMDKCPFLSEDISLGRALLTPTKIYIKAVLPLIKQELVLAFAHITGGGLLENIPRVLPPEVCCKLDASLWPIPPVFGWLSKMSKIDSNEMMRTFNCGLGGILIVEKKYENIVLASLNNAGESAYLVGTLSNKEKKQVEVEGFEAALQASILQTSLNKQISGKEFVDGQKHMKVACLISGSGTNLQALMHHSFKQGSCAKIVLVISNVPNAEGLYKAQRAGIKTMVIDHKLYKKRIDFDNALLEILKKESIELVCLAGFMRILTGEFVRYWSGRLINIHPSLLPSFKGMDAHKQVLESGVRVTGCTVHFVEEEVDCGGIISQGVVPVEIGDTIEILQDRVKRKEWEIYPLAMEMIASKMVQLVEGKVSLGNGAEEKGCHIYPLNNDIEFSKAKCYLKNIYVDEYTVNIPLKDFLIHALEELCDVQAPVLTKLTFRCKAEFDGATEQSVYKQVSHNENIEKNIKNEVCLFIICIVPLLLAWYHYYLHGAIITCMVPLERSEFYNNKNVVVWRNKKPSSTAYYRPVRLLFQKETKNVVEEDKQTTDSNIY</sequence>
<dbReference type="PANTHER" id="PTHR10520:SF12">
    <property type="entry name" value="TRIFUNCTIONAL PURINE BIOSYNTHETIC PROTEIN ADENOSINE-3"/>
    <property type="match status" value="1"/>
</dbReference>
<dbReference type="InterPro" id="IPR036676">
    <property type="entry name" value="PurM-like_C_sf"/>
</dbReference>
<dbReference type="SUPFAM" id="SSF56042">
    <property type="entry name" value="PurM C-terminal domain-like"/>
    <property type="match status" value="1"/>
</dbReference>
<dbReference type="InterPro" id="IPR020559">
    <property type="entry name" value="PRibGlycinamide_synth_CS"/>
</dbReference>
<proteinExistence type="evidence at transcript level"/>
<dbReference type="PANTHER" id="PTHR10520">
    <property type="entry name" value="TRIFUNCTIONAL PURINE BIOSYNTHETIC PROTEIN ADENOSINE-3-RELATED"/>
    <property type="match status" value="1"/>
</dbReference>
<evidence type="ECO:0000256" key="6">
    <source>
        <dbReference type="ARBA" id="ARBA00008696"/>
    </source>
</evidence>
<evidence type="ECO:0000256" key="10">
    <source>
        <dbReference type="ARBA" id="ARBA00022741"/>
    </source>
</evidence>
<evidence type="ECO:0000256" key="4">
    <source>
        <dbReference type="ARBA" id="ARBA00007423"/>
    </source>
</evidence>
<dbReference type="CDD" id="cd08645">
    <property type="entry name" value="FMT_core_GART"/>
    <property type="match status" value="1"/>
</dbReference>
<dbReference type="AlphaFoldDB" id="T2MH31"/>
<dbReference type="FunFam" id="3.30.470.20:FF:000018">
    <property type="entry name" value="Trifunctional purine biosynthetic protein adenosine-3"/>
    <property type="match status" value="1"/>
</dbReference>
<dbReference type="Gene3D" id="3.30.470.20">
    <property type="entry name" value="ATP-grasp fold, B domain"/>
    <property type="match status" value="1"/>
</dbReference>
<dbReference type="Pfam" id="PF02844">
    <property type="entry name" value="GARS_N"/>
    <property type="match status" value="1"/>
</dbReference>
<dbReference type="GO" id="GO:0004641">
    <property type="term" value="F:phosphoribosylformylglycinamidine cyclo-ligase activity"/>
    <property type="evidence" value="ECO:0007669"/>
    <property type="project" value="UniProtKB-EC"/>
</dbReference>
<dbReference type="Gene3D" id="3.40.50.170">
    <property type="entry name" value="Formyl transferase, N-terminal domain"/>
    <property type="match status" value="1"/>
</dbReference>
<comment type="pathway">
    <text evidence="1 16">Purine metabolism; IMP biosynthesis via de novo pathway; 5-amino-1-(5-phospho-D-ribosyl)imidazole from N(2)-formyl-N(1)-(5-phospho-D-ribosyl)glycinamide: step 2/2.</text>
</comment>
<dbReference type="NCBIfam" id="TIGR00639">
    <property type="entry name" value="PurN"/>
    <property type="match status" value="1"/>
</dbReference>
<dbReference type="Gene3D" id="3.30.1490.20">
    <property type="entry name" value="ATP-grasp fold, A domain"/>
    <property type="match status" value="1"/>
</dbReference>
<dbReference type="SUPFAM" id="SSF51246">
    <property type="entry name" value="Rudiment single hybrid motif"/>
    <property type="match status" value="1"/>
</dbReference>
<dbReference type="UniPathway" id="UPA00074">
    <property type="reaction ID" value="UER00125"/>
</dbReference>
<evidence type="ECO:0000256" key="14">
    <source>
        <dbReference type="ARBA" id="ARBA00023268"/>
    </source>
</evidence>
<dbReference type="EC" id="6.3.3.1" evidence="16"/>
<dbReference type="GO" id="GO:0004637">
    <property type="term" value="F:phosphoribosylamine-glycine ligase activity"/>
    <property type="evidence" value="ECO:0007669"/>
    <property type="project" value="UniProtKB-UniRule"/>
</dbReference>
<evidence type="ECO:0000256" key="7">
    <source>
        <dbReference type="ARBA" id="ARBA00022598"/>
    </source>
</evidence>
<evidence type="ECO:0000259" key="17">
    <source>
        <dbReference type="PROSITE" id="PS50975"/>
    </source>
</evidence>
<keyword evidence="9 16" id="KW-0479">Metal-binding</keyword>
<dbReference type="PROSITE" id="PS00184">
    <property type="entry name" value="GARS"/>
    <property type="match status" value="1"/>
</dbReference>
<comment type="catalytic activity">
    <reaction evidence="16">
        <text>2-formamido-N(1)-(5-O-phospho-beta-D-ribosyl)acetamidine + ATP = 5-amino-1-(5-phospho-beta-D-ribosyl)imidazole + ADP + phosphate + H(+)</text>
        <dbReference type="Rhea" id="RHEA:23032"/>
        <dbReference type="ChEBI" id="CHEBI:15378"/>
        <dbReference type="ChEBI" id="CHEBI:30616"/>
        <dbReference type="ChEBI" id="CHEBI:43474"/>
        <dbReference type="ChEBI" id="CHEBI:137981"/>
        <dbReference type="ChEBI" id="CHEBI:147287"/>
        <dbReference type="ChEBI" id="CHEBI:456216"/>
        <dbReference type="EC" id="6.3.3.1"/>
    </reaction>
</comment>
<dbReference type="InterPro" id="IPR011761">
    <property type="entry name" value="ATP-grasp"/>
</dbReference>
<dbReference type="SMART" id="SM01209">
    <property type="entry name" value="GARS_A"/>
    <property type="match status" value="1"/>
</dbReference>
<dbReference type="Gene3D" id="3.30.1330.10">
    <property type="entry name" value="PurM-like, N-terminal domain"/>
    <property type="match status" value="1"/>
</dbReference>
<dbReference type="Gene3D" id="3.40.50.20">
    <property type="match status" value="1"/>
</dbReference>
<dbReference type="Pfam" id="PF00551">
    <property type="entry name" value="Formyl_trans_N"/>
    <property type="match status" value="1"/>
</dbReference>
<dbReference type="Pfam" id="PF02843">
    <property type="entry name" value="GARS_C"/>
    <property type="match status" value="1"/>
</dbReference>
<dbReference type="GO" id="GO:0005829">
    <property type="term" value="C:cytosol"/>
    <property type="evidence" value="ECO:0007669"/>
    <property type="project" value="TreeGrafter"/>
</dbReference>
<dbReference type="Pfam" id="PF02769">
    <property type="entry name" value="AIRS_C"/>
    <property type="match status" value="1"/>
</dbReference>
<dbReference type="NCBIfam" id="TIGR00878">
    <property type="entry name" value="purM"/>
    <property type="match status" value="1"/>
</dbReference>
<comment type="pathway">
    <text evidence="3 16">Purine metabolism; IMP biosynthesis via de novo pathway; N(1)-(5-phospho-D-ribosyl)glycinamide from 5-phospho-alpha-D-ribose 1-diphosphate: step 2/2.</text>
</comment>
<evidence type="ECO:0000256" key="9">
    <source>
        <dbReference type="ARBA" id="ARBA00022723"/>
    </source>
</evidence>
<comment type="similarity">
    <text evidence="5 16">In the C-terminal section; belongs to the GART family.</text>
</comment>
<gene>
    <name evidence="18" type="primary">GART</name>
</gene>
<evidence type="ECO:0000256" key="15">
    <source>
        <dbReference type="PROSITE-ProRule" id="PRU00409"/>
    </source>
</evidence>
<dbReference type="InterPro" id="IPR013815">
    <property type="entry name" value="ATP_grasp_subdomain_1"/>
</dbReference>
<evidence type="ECO:0000256" key="5">
    <source>
        <dbReference type="ARBA" id="ARBA00008630"/>
    </source>
</evidence>
<dbReference type="InterPro" id="IPR011054">
    <property type="entry name" value="Rudment_hybrid_motif"/>
</dbReference>
<dbReference type="PROSITE" id="PS50975">
    <property type="entry name" value="ATP_GRASP"/>
    <property type="match status" value="1"/>
</dbReference>
<dbReference type="HAMAP" id="MF_01930">
    <property type="entry name" value="PurN"/>
    <property type="match status" value="1"/>
</dbReference>
<dbReference type="HAMAP" id="MF_00138">
    <property type="entry name" value="GARS"/>
    <property type="match status" value="1"/>
</dbReference>